<proteinExistence type="predicted"/>
<protein>
    <submittedName>
        <fullName evidence="2">Uncharacterized protein</fullName>
    </submittedName>
</protein>
<comment type="caution">
    <text evidence="2">The sequence shown here is derived from an EMBL/GenBank/DDBJ whole genome shotgun (WGS) entry which is preliminary data.</text>
</comment>
<sequence>MKILPPPPPLGRNITSTNKKDPRSILGNPKKFNKITKYEKLTEIFNKLFQENELKLEDDIKNLSMTMIQASLEHVRIIVPPSTQQWDSESLRYTAHKDSCPAHEREDEENEAGLQITPGEAQILLSKIPSSSLITEYEPNNIFYQLFLKSLTSPKLSSRRIISRVNII</sequence>
<evidence type="ECO:0000256" key="1">
    <source>
        <dbReference type="SAM" id="MobiDB-lite"/>
    </source>
</evidence>
<dbReference type="Proteomes" id="UP001516464">
    <property type="component" value="Unassembled WGS sequence"/>
</dbReference>
<name>A0ABQ7HX24_9MICR</name>
<evidence type="ECO:0000313" key="3">
    <source>
        <dbReference type="Proteomes" id="UP001516464"/>
    </source>
</evidence>
<gene>
    <name evidence="2" type="ORF">TCON_2118</name>
</gene>
<feature type="region of interest" description="Disordered" evidence="1">
    <location>
        <begin position="1"/>
        <end position="28"/>
    </location>
</feature>
<keyword evidence="3" id="KW-1185">Reference proteome</keyword>
<feature type="compositionally biased region" description="Pro residues" evidence="1">
    <location>
        <begin position="1"/>
        <end position="10"/>
    </location>
</feature>
<reference evidence="2 3" key="1">
    <citation type="submission" date="2019-01" db="EMBL/GenBank/DDBJ databases">
        <title>Genomes sequencing and comparative genomics of infectious freshwater microsporidia, Cucumispora dikerogammari and Thelohania contejeani.</title>
        <authorList>
            <person name="Cormier A."/>
            <person name="Giraud I."/>
            <person name="Wattier R."/>
            <person name="Teixeira M."/>
            <person name="Grandjean F."/>
            <person name="Rigaud T."/>
            <person name="Cordaux R."/>
        </authorList>
    </citation>
    <scope>NUCLEOTIDE SEQUENCE [LARGE SCALE GENOMIC DNA]</scope>
    <source>
        <strain evidence="2">T1</strain>
        <tissue evidence="2">Spores</tissue>
    </source>
</reference>
<organism evidence="2 3">
    <name type="scientific">Astathelohania contejeani</name>
    <dbReference type="NCBI Taxonomy" id="164912"/>
    <lineage>
        <taxon>Eukaryota</taxon>
        <taxon>Fungi</taxon>
        <taxon>Fungi incertae sedis</taxon>
        <taxon>Microsporidia</taxon>
        <taxon>Astathelohaniidae</taxon>
        <taxon>Astathelohania</taxon>
    </lineage>
</organism>
<dbReference type="EMBL" id="SBIQ01000204">
    <property type="protein sequence ID" value="KAF7682662.1"/>
    <property type="molecule type" value="Genomic_DNA"/>
</dbReference>
<accession>A0ABQ7HX24</accession>
<evidence type="ECO:0000313" key="2">
    <source>
        <dbReference type="EMBL" id="KAF7682662.1"/>
    </source>
</evidence>